<reference evidence="2" key="2">
    <citation type="submission" date="2020-09" db="EMBL/GenBank/DDBJ databases">
        <authorList>
            <person name="Sun Q."/>
            <person name="Ohkuma M."/>
        </authorList>
    </citation>
    <scope>NUCLEOTIDE SEQUENCE</scope>
    <source>
        <strain evidence="2">JCM 31311</strain>
    </source>
</reference>
<proteinExistence type="predicted"/>
<evidence type="ECO:0000313" key="3">
    <source>
        <dbReference type="Proteomes" id="UP000603865"/>
    </source>
</evidence>
<feature type="domain" description="SpaA-like prealbumin fold" evidence="1">
    <location>
        <begin position="45"/>
        <end position="143"/>
    </location>
</feature>
<name>A0A918C820_9DEIO</name>
<comment type="caution">
    <text evidence="2">The sequence shown here is derived from an EMBL/GenBank/DDBJ whole genome shotgun (WGS) entry which is preliminary data.</text>
</comment>
<dbReference type="RefSeq" id="WP_189090675.1">
    <property type="nucleotide sequence ID" value="NZ_BMQL01000012.1"/>
</dbReference>
<dbReference type="Pfam" id="PF20674">
    <property type="entry name" value="SpaA_3"/>
    <property type="match status" value="1"/>
</dbReference>
<sequence length="335" mass="34434">MTGLPISHLEVVAFCSSPCSEADILWLSLKASATYTHLAQPTLMLSSAVAAPKRANAADQFTVQIRTVTTTASVTTADSGTIVTSGSTGAVTLAVGTTYTMTEVTAAGSSSALPYYIPSGVGQSYTVIPNGNDAITCTLTNTRKNRTLQLQKVWAANSIAGDNISLPATTGFTNNASVLTSTATAADNTDSGLAATVYAGETGTLAAESFTAGSSMNYGAVLNCTGNATALSGTNGPTTANTLTIAAADTTVVYNDTNSRAKPTIILTKFQRIAAAPDATPAAPDFNFTVTALTGLLRDVLEYCIIYSNTGGMAPRLPTRCRATAQRSEGLRHEQ</sequence>
<protein>
    <recommendedName>
        <fullName evidence="1">SpaA-like prealbumin fold domain-containing protein</fullName>
    </recommendedName>
</protein>
<reference evidence="2" key="1">
    <citation type="journal article" date="2014" name="Int. J. Syst. Evol. Microbiol.">
        <title>Complete genome sequence of Corynebacterium casei LMG S-19264T (=DSM 44701T), isolated from a smear-ripened cheese.</title>
        <authorList>
            <consortium name="US DOE Joint Genome Institute (JGI-PGF)"/>
            <person name="Walter F."/>
            <person name="Albersmeier A."/>
            <person name="Kalinowski J."/>
            <person name="Ruckert C."/>
        </authorList>
    </citation>
    <scope>NUCLEOTIDE SEQUENCE</scope>
    <source>
        <strain evidence="2">JCM 31311</strain>
    </source>
</reference>
<keyword evidence="3" id="KW-1185">Reference proteome</keyword>
<dbReference type="Proteomes" id="UP000603865">
    <property type="component" value="Unassembled WGS sequence"/>
</dbReference>
<dbReference type="InterPro" id="IPR048834">
    <property type="entry name" value="SpaA_pre-album"/>
</dbReference>
<evidence type="ECO:0000259" key="1">
    <source>
        <dbReference type="Pfam" id="PF20674"/>
    </source>
</evidence>
<dbReference type="EMBL" id="BMQL01000012">
    <property type="protein sequence ID" value="GGR10443.1"/>
    <property type="molecule type" value="Genomic_DNA"/>
</dbReference>
<gene>
    <name evidence="2" type="ORF">GCM10008957_23890</name>
</gene>
<organism evidence="2 3">
    <name type="scientific">Deinococcus ruber</name>
    <dbReference type="NCBI Taxonomy" id="1848197"/>
    <lineage>
        <taxon>Bacteria</taxon>
        <taxon>Thermotogati</taxon>
        <taxon>Deinococcota</taxon>
        <taxon>Deinococci</taxon>
        <taxon>Deinococcales</taxon>
        <taxon>Deinococcaceae</taxon>
        <taxon>Deinococcus</taxon>
    </lineage>
</organism>
<evidence type="ECO:0000313" key="2">
    <source>
        <dbReference type="EMBL" id="GGR10443.1"/>
    </source>
</evidence>
<accession>A0A918C820</accession>
<dbReference type="AlphaFoldDB" id="A0A918C820"/>